<dbReference type="Proteomes" id="UP001320898">
    <property type="component" value="Unassembled WGS sequence"/>
</dbReference>
<sequence>MSIEYVVEPAPIVSLAVEGSPGRFPVARLFCIGRNYAAHAVEMGHDPDREPPFFFLKPPTAIVTSGVFPYPADAGAVHHEVELVVALGGGGEDIPPDAALDCVFGYGVGIDMTLRDLQAEAKTLGRPWDVAKGFDGSAPCGALTPASQIGHPDRGAISLSVNGEERQSGDLAQMIWKTPEIIATLSRRFRLLPGDLILTGTPAGVGPVTPGDEIVASIAGVGKLEVSVGG</sequence>
<evidence type="ECO:0000259" key="2">
    <source>
        <dbReference type="Pfam" id="PF01557"/>
    </source>
</evidence>
<dbReference type="PANTHER" id="PTHR11820:SF90">
    <property type="entry name" value="FLUTATHIONE S-TRANSFERASE"/>
    <property type="match status" value="1"/>
</dbReference>
<dbReference type="InterPro" id="IPR011234">
    <property type="entry name" value="Fumarylacetoacetase-like_C"/>
</dbReference>
<keyword evidence="3" id="KW-0378">Hydrolase</keyword>
<protein>
    <submittedName>
        <fullName evidence="3">Fumarylacetoacetate hydrolase family protein</fullName>
    </submittedName>
</protein>
<keyword evidence="1" id="KW-0479">Metal-binding</keyword>
<dbReference type="GO" id="GO:0018773">
    <property type="term" value="F:acetylpyruvate hydrolase activity"/>
    <property type="evidence" value="ECO:0007669"/>
    <property type="project" value="TreeGrafter"/>
</dbReference>
<evidence type="ECO:0000256" key="1">
    <source>
        <dbReference type="ARBA" id="ARBA00022723"/>
    </source>
</evidence>
<gene>
    <name evidence="3" type="ORF">MUB46_17850</name>
</gene>
<reference evidence="3 4" key="1">
    <citation type="submission" date="2022-04" db="EMBL/GenBank/DDBJ databases">
        <authorList>
            <person name="Ye Y.-Q."/>
            <person name="Du Z.-J."/>
        </authorList>
    </citation>
    <scope>NUCLEOTIDE SEQUENCE [LARGE SCALE GENOMIC DNA]</scope>
    <source>
        <strain evidence="3 4">A6E488</strain>
    </source>
</reference>
<dbReference type="Pfam" id="PF01557">
    <property type="entry name" value="FAA_hydrolase"/>
    <property type="match status" value="1"/>
</dbReference>
<dbReference type="SUPFAM" id="SSF56529">
    <property type="entry name" value="FAH"/>
    <property type="match status" value="1"/>
</dbReference>
<evidence type="ECO:0000313" key="3">
    <source>
        <dbReference type="EMBL" id="MCT8973732.1"/>
    </source>
</evidence>
<keyword evidence="4" id="KW-1185">Reference proteome</keyword>
<dbReference type="Gene3D" id="3.90.850.10">
    <property type="entry name" value="Fumarylacetoacetase-like, C-terminal domain"/>
    <property type="match status" value="1"/>
</dbReference>
<evidence type="ECO:0000313" key="4">
    <source>
        <dbReference type="Proteomes" id="UP001320898"/>
    </source>
</evidence>
<dbReference type="InterPro" id="IPR036663">
    <property type="entry name" value="Fumarylacetoacetase_C_sf"/>
</dbReference>
<name>A0AAW5R2V6_9HYPH</name>
<organism evidence="3 4">
    <name type="scientific">Microbaculum marinisediminis</name>
    <dbReference type="NCBI Taxonomy" id="2931392"/>
    <lineage>
        <taxon>Bacteria</taxon>
        <taxon>Pseudomonadati</taxon>
        <taxon>Pseudomonadota</taxon>
        <taxon>Alphaproteobacteria</taxon>
        <taxon>Hyphomicrobiales</taxon>
        <taxon>Tepidamorphaceae</taxon>
        <taxon>Microbaculum</taxon>
    </lineage>
</organism>
<dbReference type="GO" id="GO:0046872">
    <property type="term" value="F:metal ion binding"/>
    <property type="evidence" value="ECO:0007669"/>
    <property type="project" value="UniProtKB-KW"/>
</dbReference>
<feature type="domain" description="Fumarylacetoacetase-like C-terminal" evidence="2">
    <location>
        <begin position="29"/>
        <end position="228"/>
    </location>
</feature>
<dbReference type="AlphaFoldDB" id="A0AAW5R2V6"/>
<proteinExistence type="predicted"/>
<accession>A0AAW5R2V6</accession>
<dbReference type="RefSeq" id="WP_261617312.1">
    <property type="nucleotide sequence ID" value="NZ_JALIDZ010000008.1"/>
</dbReference>
<dbReference type="EMBL" id="JALIDZ010000008">
    <property type="protein sequence ID" value="MCT8973732.1"/>
    <property type="molecule type" value="Genomic_DNA"/>
</dbReference>
<comment type="caution">
    <text evidence="3">The sequence shown here is derived from an EMBL/GenBank/DDBJ whole genome shotgun (WGS) entry which is preliminary data.</text>
</comment>
<dbReference type="PANTHER" id="PTHR11820">
    <property type="entry name" value="ACYLPYRUVASE"/>
    <property type="match status" value="1"/>
</dbReference>